<comment type="catalytic activity">
    <reaction evidence="4 5 6">
        <text>L-cysteine + L-glutamate + ATP = gamma-L-glutamyl-L-cysteine + ADP + phosphate + H(+)</text>
        <dbReference type="Rhea" id="RHEA:13285"/>
        <dbReference type="ChEBI" id="CHEBI:15378"/>
        <dbReference type="ChEBI" id="CHEBI:29985"/>
        <dbReference type="ChEBI" id="CHEBI:30616"/>
        <dbReference type="ChEBI" id="CHEBI:35235"/>
        <dbReference type="ChEBI" id="CHEBI:43474"/>
        <dbReference type="ChEBI" id="CHEBI:58173"/>
        <dbReference type="ChEBI" id="CHEBI:456216"/>
        <dbReference type="EC" id="6.3.2.2"/>
    </reaction>
</comment>
<evidence type="ECO:0000256" key="5">
    <source>
        <dbReference type="HAMAP-Rule" id="MF_02034"/>
    </source>
</evidence>
<dbReference type="InterPro" id="IPR017809">
    <property type="entry name" value="EgtA_Actinobacteria"/>
</dbReference>
<evidence type="ECO:0000256" key="4">
    <source>
        <dbReference type="ARBA" id="ARBA00048819"/>
    </source>
</evidence>
<keyword evidence="3 5" id="KW-0067">ATP-binding</keyword>
<dbReference type="SUPFAM" id="SSF55931">
    <property type="entry name" value="Glutamine synthetase/guanido kinase"/>
    <property type="match status" value="1"/>
</dbReference>
<organism evidence="7 8">
    <name type="scientific">Paractinoplanes bogorensis</name>
    <dbReference type="NCBI Taxonomy" id="1610840"/>
    <lineage>
        <taxon>Bacteria</taxon>
        <taxon>Bacillati</taxon>
        <taxon>Actinomycetota</taxon>
        <taxon>Actinomycetes</taxon>
        <taxon>Micromonosporales</taxon>
        <taxon>Micromonosporaceae</taxon>
        <taxon>Paractinoplanes</taxon>
    </lineage>
</organism>
<reference evidence="7 8" key="1">
    <citation type="submission" date="2021-06" db="EMBL/GenBank/DDBJ databases">
        <title>Actinoplanes lichenicola sp. nov., and Actinoplanes ovalisporus sp. nov., isolated from lichen in Thailand.</title>
        <authorList>
            <person name="Saeng-In P."/>
            <person name="Kanchanasin P."/>
            <person name="Yuki M."/>
            <person name="Kudo T."/>
            <person name="Ohkuma M."/>
            <person name="Phongsopitanun W."/>
            <person name="Tanasupawat S."/>
        </authorList>
    </citation>
    <scope>NUCLEOTIDE SEQUENCE [LARGE SCALE GENOMIC DNA]</scope>
    <source>
        <strain evidence="7 8">NBRC 110975</strain>
    </source>
</reference>
<comment type="function">
    <text evidence="5">Catalyzes the synthesis of gamma-glutamylcysteine (gamma-GC). This compound is used as substrate for the biosynthesis of the low-molecular thiol compound ergothioneine.</text>
</comment>
<dbReference type="Pfam" id="PF04107">
    <property type="entry name" value="GCS2"/>
    <property type="match status" value="1"/>
</dbReference>
<sequence length="418" mass="43676">MTKSTRVLTDGDATASVLRTQSEVEARIRAICFKTGPPALIGAELEWTLHHTAAPTAPLAVETLRQALGRHTPETLGSPTPPLPLPAGGSITVEPGGQVEISSAPAGSLTELHAAVSADLAHLTSRLEPAGLSLGRHGIDPHREPRRLVHTPRYAAMEQSFDTRGPDGRAMMCSTAGLQACLDAGTPSDLALRWATVTALGPPLLAAFANSRRHAGRDTGLASARMAAWWAMDPRLTHPVGVSADPAGDWVRYALAAPLTCVRRDGDCWDAPPGTTLGDWARGALPLPLTTDDVDYHLTTLFPPVRPHGYLEVRYLDAQAGDDWFTPVAVLAALLADRATTGAALDLAAATASEWETAFRCGLDDAALRRTAGAVLDLAARRLSAGSPHSAAPSLPAGPLLGGALLGGVLDSIERTLS</sequence>
<name>A0ABS5Z023_9ACTN</name>
<evidence type="ECO:0000256" key="3">
    <source>
        <dbReference type="ARBA" id="ARBA00022840"/>
    </source>
</evidence>
<dbReference type="InterPro" id="IPR035434">
    <property type="entry name" value="GCL_bact_plant"/>
</dbReference>
<dbReference type="GO" id="GO:0016874">
    <property type="term" value="F:ligase activity"/>
    <property type="evidence" value="ECO:0007669"/>
    <property type="project" value="UniProtKB-KW"/>
</dbReference>
<dbReference type="PANTHER" id="PTHR34378">
    <property type="entry name" value="GLUTAMATE--CYSTEINE LIGASE, CHLOROPLASTIC"/>
    <property type="match status" value="1"/>
</dbReference>
<evidence type="ECO:0000313" key="8">
    <source>
        <dbReference type="Proteomes" id="UP001519654"/>
    </source>
</evidence>
<evidence type="ECO:0000256" key="2">
    <source>
        <dbReference type="ARBA" id="ARBA00022741"/>
    </source>
</evidence>
<dbReference type="HAMAP" id="MF_02034">
    <property type="entry name" value="EgtA"/>
    <property type="match status" value="1"/>
</dbReference>
<dbReference type="InterPro" id="IPR014746">
    <property type="entry name" value="Gln_synth/guanido_kin_cat_dom"/>
</dbReference>
<keyword evidence="1 5" id="KW-0436">Ligase</keyword>
<dbReference type="EC" id="6.3.2.2" evidence="5"/>
<keyword evidence="2 5" id="KW-0547">Nucleotide-binding</keyword>
<proteinExistence type="inferred from homology"/>
<evidence type="ECO:0000256" key="6">
    <source>
        <dbReference type="PIRNR" id="PIRNR017901"/>
    </source>
</evidence>
<evidence type="ECO:0000313" key="7">
    <source>
        <dbReference type="EMBL" id="MBU2669040.1"/>
    </source>
</evidence>
<comment type="similarity">
    <text evidence="5 6">Belongs to the glutamate--cysteine ligase type 2 family. EgtA subfamily.</text>
</comment>
<evidence type="ECO:0000256" key="1">
    <source>
        <dbReference type="ARBA" id="ARBA00022598"/>
    </source>
</evidence>
<dbReference type="PIRSF" id="PIRSF017901">
    <property type="entry name" value="GCL"/>
    <property type="match status" value="1"/>
</dbReference>
<dbReference type="InterPro" id="IPR006336">
    <property type="entry name" value="GCS2"/>
</dbReference>
<dbReference type="Gene3D" id="3.30.590.20">
    <property type="match status" value="1"/>
</dbReference>
<comment type="pathway">
    <text evidence="5">Amino-acid biosynthesis; ergothioneine biosynthesis.</text>
</comment>
<dbReference type="EMBL" id="JAHKKG010000013">
    <property type="protein sequence ID" value="MBU2669040.1"/>
    <property type="molecule type" value="Genomic_DNA"/>
</dbReference>
<dbReference type="PANTHER" id="PTHR34378:SF1">
    <property type="entry name" value="GLUTAMATE--CYSTEINE LIGASE, CHLOROPLASTIC"/>
    <property type="match status" value="1"/>
</dbReference>
<protein>
    <recommendedName>
        <fullName evidence="5">Glutamate--cysteine ligase EgtA</fullName>
        <ecNumber evidence="5">6.3.2.2</ecNumber>
    </recommendedName>
    <alternativeName>
        <fullName evidence="5">Gamma-glutamylcysteine synthase</fullName>
        <shortName evidence="5">GCS</shortName>
        <shortName evidence="5">Gamma-ECS</shortName>
    </alternativeName>
</protein>
<gene>
    <name evidence="5" type="primary">egtA</name>
    <name evidence="7" type="ORF">KOI35_36565</name>
</gene>
<dbReference type="RefSeq" id="WP_215793274.1">
    <property type="nucleotide sequence ID" value="NZ_JAHKKG010000013.1"/>
</dbReference>
<comment type="caution">
    <text evidence="7">The sequence shown here is derived from an EMBL/GenBank/DDBJ whole genome shotgun (WGS) entry which is preliminary data.</text>
</comment>
<accession>A0ABS5Z023</accession>
<keyword evidence="8" id="KW-1185">Reference proteome</keyword>
<dbReference type="Proteomes" id="UP001519654">
    <property type="component" value="Unassembled WGS sequence"/>
</dbReference>